<sequence length="371" mass="36483">MTPPPGWYADPHAPHLDRWWDGTGWTEHRRTPGAGSGPAAASGAGAGGFGPPGVPSAPGTPGPYGAPGGFGPPVAASGGGSTGGSGRSGGSGGSGGGVKAVALTAAGAVLVAAVVAGAVALTRDDGDLEVRTGPSPTAPAPTTQSTQPSPSPSTSQPAPEDKGVVVDELNGVTFPLLDGWVRPRHVVEKDAVMTTDGTHDCPGEGTLCRGGMVISRTVTATDETSPRALAEADVTEAAEEAFDEDALGNRPYGGMTSHQVVRAGPVAVAGRAGYLVRWRVTTAKGPGGYVQSLVFPSSVGTESPVLVRFLFEAGPDGPPVADMDRITKGIRSTADQASGGGVGSSIGPTGRAGAGVTGRSGPHPGTSAPSP</sequence>
<feature type="compositionally biased region" description="Gly residues" evidence="1">
    <location>
        <begin position="338"/>
        <end position="358"/>
    </location>
</feature>
<keyword evidence="4" id="KW-1185">Reference proteome</keyword>
<dbReference type="RefSeq" id="WP_381728533.1">
    <property type="nucleotide sequence ID" value="NZ_JBHVBU010000139.1"/>
</dbReference>
<feature type="region of interest" description="Disordered" evidence="1">
    <location>
        <begin position="331"/>
        <end position="371"/>
    </location>
</feature>
<dbReference type="Proteomes" id="UP001600650">
    <property type="component" value="Unassembled WGS sequence"/>
</dbReference>
<feature type="compositionally biased region" description="Basic and acidic residues" evidence="1">
    <location>
        <begin position="12"/>
        <end position="30"/>
    </location>
</feature>
<feature type="compositionally biased region" description="Gly residues" evidence="1">
    <location>
        <begin position="65"/>
        <end position="96"/>
    </location>
</feature>
<gene>
    <name evidence="3" type="ORF">ACFU0X_30395</name>
</gene>
<feature type="region of interest" description="Disordered" evidence="1">
    <location>
        <begin position="1"/>
        <end position="96"/>
    </location>
</feature>
<evidence type="ECO:0000256" key="1">
    <source>
        <dbReference type="SAM" id="MobiDB-lite"/>
    </source>
</evidence>
<dbReference type="Pfam" id="PF10708">
    <property type="entry name" value="DUF2510"/>
    <property type="match status" value="1"/>
</dbReference>
<feature type="compositionally biased region" description="Pro residues" evidence="1">
    <location>
        <begin position="52"/>
        <end position="61"/>
    </location>
</feature>
<evidence type="ECO:0000259" key="2">
    <source>
        <dbReference type="Pfam" id="PF10708"/>
    </source>
</evidence>
<feature type="compositionally biased region" description="Low complexity" evidence="1">
    <location>
        <begin position="140"/>
        <end position="158"/>
    </location>
</feature>
<dbReference type="InterPro" id="IPR018929">
    <property type="entry name" value="DUF2510"/>
</dbReference>
<feature type="region of interest" description="Disordered" evidence="1">
    <location>
        <begin position="126"/>
        <end position="161"/>
    </location>
</feature>
<protein>
    <submittedName>
        <fullName evidence="3">DUF2510 domain-containing protein</fullName>
    </submittedName>
</protein>
<dbReference type="EMBL" id="JBHVBU010000139">
    <property type="protein sequence ID" value="MFE7967297.1"/>
    <property type="molecule type" value="Genomic_DNA"/>
</dbReference>
<name>A0ABW6JPF2_STRCE</name>
<organism evidence="3 4">
    <name type="scientific">Streptomyces cellulosae</name>
    <dbReference type="NCBI Taxonomy" id="1968"/>
    <lineage>
        <taxon>Bacteria</taxon>
        <taxon>Bacillati</taxon>
        <taxon>Actinomycetota</taxon>
        <taxon>Actinomycetes</taxon>
        <taxon>Kitasatosporales</taxon>
        <taxon>Streptomycetaceae</taxon>
        <taxon>Streptomyces</taxon>
    </lineage>
</organism>
<proteinExistence type="predicted"/>
<accession>A0ABW6JPF2</accession>
<evidence type="ECO:0000313" key="3">
    <source>
        <dbReference type="EMBL" id="MFE7967297.1"/>
    </source>
</evidence>
<feature type="domain" description="DUF2510" evidence="2">
    <location>
        <begin position="5"/>
        <end position="35"/>
    </location>
</feature>
<evidence type="ECO:0000313" key="4">
    <source>
        <dbReference type="Proteomes" id="UP001600650"/>
    </source>
</evidence>
<reference evidence="3 4" key="1">
    <citation type="submission" date="2024-09" db="EMBL/GenBank/DDBJ databases">
        <title>The Natural Products Discovery Center: Release of the First 8490 Sequenced Strains for Exploring Actinobacteria Biosynthetic Diversity.</title>
        <authorList>
            <person name="Kalkreuter E."/>
            <person name="Kautsar S.A."/>
            <person name="Yang D."/>
            <person name="Bader C.D."/>
            <person name="Teijaro C.N."/>
            <person name="Fluegel L."/>
            <person name="Davis C.M."/>
            <person name="Simpson J.R."/>
            <person name="Lauterbach L."/>
            <person name="Steele A.D."/>
            <person name="Gui C."/>
            <person name="Meng S."/>
            <person name="Li G."/>
            <person name="Viehrig K."/>
            <person name="Ye F."/>
            <person name="Su P."/>
            <person name="Kiefer A.F."/>
            <person name="Nichols A."/>
            <person name="Cepeda A.J."/>
            <person name="Yan W."/>
            <person name="Fan B."/>
            <person name="Jiang Y."/>
            <person name="Adhikari A."/>
            <person name="Zheng C.-J."/>
            <person name="Schuster L."/>
            <person name="Cowan T.M."/>
            <person name="Smanski M.J."/>
            <person name="Chevrette M.G."/>
            <person name="De Carvalho L.P.S."/>
            <person name="Shen B."/>
        </authorList>
    </citation>
    <scope>NUCLEOTIDE SEQUENCE [LARGE SCALE GENOMIC DNA]</scope>
    <source>
        <strain evidence="3 4">NPDC057399</strain>
    </source>
</reference>
<comment type="caution">
    <text evidence="3">The sequence shown here is derived from an EMBL/GenBank/DDBJ whole genome shotgun (WGS) entry which is preliminary data.</text>
</comment>